<organism evidence="3 4">
    <name type="scientific">Coffea arabica</name>
    <name type="common">Arabian coffee</name>
    <dbReference type="NCBI Taxonomy" id="13443"/>
    <lineage>
        <taxon>Eukaryota</taxon>
        <taxon>Viridiplantae</taxon>
        <taxon>Streptophyta</taxon>
        <taxon>Embryophyta</taxon>
        <taxon>Tracheophyta</taxon>
        <taxon>Spermatophyta</taxon>
        <taxon>Magnoliopsida</taxon>
        <taxon>eudicotyledons</taxon>
        <taxon>Gunneridae</taxon>
        <taxon>Pentapetalae</taxon>
        <taxon>asterids</taxon>
        <taxon>lamiids</taxon>
        <taxon>Gentianales</taxon>
        <taxon>Rubiaceae</taxon>
        <taxon>Ixoroideae</taxon>
        <taxon>Gardenieae complex</taxon>
        <taxon>Bertiereae - Coffeeae clade</taxon>
        <taxon>Coffeeae</taxon>
        <taxon>Coffea</taxon>
    </lineage>
</organism>
<protein>
    <recommendedName>
        <fullName evidence="2">Aminotransferase-like plant mobile domain-containing protein</fullName>
    </recommendedName>
</protein>
<proteinExistence type="predicted"/>
<name>A0A6P6SBK8_COFAR</name>
<feature type="region of interest" description="Disordered" evidence="1">
    <location>
        <begin position="1"/>
        <end position="21"/>
    </location>
</feature>
<dbReference type="InterPro" id="IPR044824">
    <property type="entry name" value="MAIN-like"/>
</dbReference>
<dbReference type="GO" id="GO:0010073">
    <property type="term" value="P:meristem maintenance"/>
    <property type="evidence" value="ECO:0007669"/>
    <property type="project" value="InterPro"/>
</dbReference>
<gene>
    <name evidence="4" type="primary">LOC113689623</name>
</gene>
<evidence type="ECO:0000259" key="2">
    <source>
        <dbReference type="Pfam" id="PF10536"/>
    </source>
</evidence>
<dbReference type="PANTHER" id="PTHR46033:SF80">
    <property type="entry name" value="PROTEIN MAIN-LIKE 2-LIKE"/>
    <property type="match status" value="1"/>
</dbReference>
<evidence type="ECO:0000313" key="4">
    <source>
        <dbReference type="RefSeq" id="XP_027063169.2"/>
    </source>
</evidence>
<dbReference type="AlphaFoldDB" id="A0A6P6SBK8"/>
<dbReference type="GeneID" id="113689623"/>
<dbReference type="OrthoDB" id="1572276at2759"/>
<accession>A0A6P6SBK8</accession>
<reference evidence="4" key="2">
    <citation type="submission" date="2025-08" db="UniProtKB">
        <authorList>
            <consortium name="RefSeq"/>
        </authorList>
    </citation>
    <scope>IDENTIFICATION</scope>
    <source>
        <tissue evidence="4">Leaves</tissue>
    </source>
</reference>
<dbReference type="RefSeq" id="XP_027063169.2">
    <property type="nucleotide sequence ID" value="XM_027207368.2"/>
</dbReference>
<reference evidence="3" key="1">
    <citation type="journal article" date="2025" name="Foods">
        <title>Unveiling the Microbial Signatures of Arabica Coffee Cherries: Insights into Ripeness Specific Diversity, Functional Traits, and Implications for Quality and Safety.</title>
        <authorList>
            <consortium name="RefSeq"/>
            <person name="Tenea G.N."/>
            <person name="Cifuentes V."/>
            <person name="Reyes P."/>
            <person name="Cevallos-Vallejos M."/>
        </authorList>
    </citation>
    <scope>NUCLEOTIDE SEQUENCE [LARGE SCALE GENOMIC DNA]</scope>
</reference>
<sequence>MEEQPSDAVMEEREELMVPPTGGKPTLRTAYFLKPTDHRTFVEKNGLSSVPRASNVMVPINSKESPLRVVFGGWKCRQPREWKNWVHQLRPAYEDTWKKAGILEAILASTYHTTRDNDLIVKLAEKWCLETNTFVFSWGEATITLEDVMVLGGYQSVLGDCALGPLACTEGMFNLEEKLKRAHSMISRSMGQFARQRPWIRHFKGTGKKLEHEAFLALWLSRYVFPNYYDFVSKNVFPVAISLSRGFPVAVAPSLLASIYRDMGLLKKFLIASVECPDSKSKLYLSAPLQLVQLWAWERFPTLRPNPNPLEFGEPRSARWHMLKKVGVKDVREALDSACESFQWRPYAIAVENWNIPRFYKENEDYVTVDSGKDLVMESWVRCLRISELVGMDCLELYLPHRVAMQFGFDQDVPGFVKRSSNCQPLEIAWSNYNRPIKDVKLHIPARLFESDVTTRYLEWWDKLKLDQGNATTITNVVLPGLSPNPDHVGQEVDDDDDDNIMLAELMKRKRGRADEAIGVSGGFEIMADAQGLSPAPENRVSVKNPESGINSVTSGDENVGRVLEEYRTDNSNAIIVKERLMNTEEDEEESYKSSAGDPLEPKIGTLDNESVAGGASQSGYAEINEQSGALPERLNWNIEVENLEARIRNLGKILAWIQAAEGEAGRK</sequence>
<dbReference type="Proteomes" id="UP001652660">
    <property type="component" value="Chromosome 5c"/>
</dbReference>
<keyword evidence="3" id="KW-1185">Reference proteome</keyword>
<dbReference type="Pfam" id="PF10536">
    <property type="entry name" value="PMD"/>
    <property type="match status" value="1"/>
</dbReference>
<feature type="domain" description="Aminotransferase-like plant mobile" evidence="2">
    <location>
        <begin position="101"/>
        <end position="461"/>
    </location>
</feature>
<dbReference type="PANTHER" id="PTHR46033">
    <property type="entry name" value="PROTEIN MAIN-LIKE 2"/>
    <property type="match status" value="1"/>
</dbReference>
<evidence type="ECO:0000256" key="1">
    <source>
        <dbReference type="SAM" id="MobiDB-lite"/>
    </source>
</evidence>
<feature type="region of interest" description="Disordered" evidence="1">
    <location>
        <begin position="535"/>
        <end position="556"/>
    </location>
</feature>
<evidence type="ECO:0000313" key="3">
    <source>
        <dbReference type="Proteomes" id="UP001652660"/>
    </source>
</evidence>
<feature type="region of interest" description="Disordered" evidence="1">
    <location>
        <begin position="583"/>
        <end position="617"/>
    </location>
</feature>
<dbReference type="InterPro" id="IPR019557">
    <property type="entry name" value="AminoTfrase-like_pln_mobile"/>
</dbReference>